<feature type="domain" description="Metallo-beta-lactamase" evidence="9">
    <location>
        <begin position="107"/>
        <end position="329"/>
    </location>
</feature>
<proteinExistence type="inferred from homology"/>
<evidence type="ECO:0000256" key="8">
    <source>
        <dbReference type="ARBA" id="ARBA00075789"/>
    </source>
</evidence>
<accession>A0A1E5KSP7</accession>
<dbReference type="FunFam" id="1.25.40.880:FF:000001">
    <property type="entry name" value="SDS hydrolase SdsA1"/>
    <property type="match status" value="1"/>
</dbReference>
<dbReference type="SMART" id="SM00849">
    <property type="entry name" value="Lactamase_B"/>
    <property type="match status" value="1"/>
</dbReference>
<dbReference type="InterPro" id="IPR029229">
    <property type="entry name" value="Alkyl_sulf_C"/>
</dbReference>
<comment type="cofactor">
    <cofactor evidence="1">
        <name>Zn(2+)</name>
        <dbReference type="ChEBI" id="CHEBI:29105"/>
    </cofactor>
</comment>
<dbReference type="GO" id="GO:0018741">
    <property type="term" value="F:linear primary-alkylsulfatase activity"/>
    <property type="evidence" value="ECO:0007669"/>
    <property type="project" value="UniProtKB-EC"/>
</dbReference>
<dbReference type="Pfam" id="PF14863">
    <property type="entry name" value="Alkyl_sulf_dimr"/>
    <property type="match status" value="1"/>
</dbReference>
<dbReference type="OrthoDB" id="9815874at2"/>
<dbReference type="Pfam" id="PF00753">
    <property type="entry name" value="Lactamase_B"/>
    <property type="match status" value="1"/>
</dbReference>
<evidence type="ECO:0000259" key="9">
    <source>
        <dbReference type="SMART" id="SM00849"/>
    </source>
</evidence>
<dbReference type="SUPFAM" id="SSF55718">
    <property type="entry name" value="SCP-like"/>
    <property type="match status" value="1"/>
</dbReference>
<dbReference type="InterPro" id="IPR044097">
    <property type="entry name" value="Bds1/SdsA1_MBL-fold"/>
</dbReference>
<dbReference type="GO" id="GO:0046983">
    <property type="term" value="F:protein dimerization activity"/>
    <property type="evidence" value="ECO:0007669"/>
    <property type="project" value="InterPro"/>
</dbReference>
<comment type="caution">
    <text evidence="10">The sequence shown here is derived from an EMBL/GenBank/DDBJ whole genome shotgun (WGS) entry which is preliminary data.</text>
</comment>
<dbReference type="Pfam" id="PF14864">
    <property type="entry name" value="Alkyl_sulf_C"/>
    <property type="match status" value="1"/>
</dbReference>
<name>A0A1E5KSP7_9ENTE</name>
<sequence>MSKAIQPKDATIFTKALLEQAKKELPFENVADFENAIKGFMGTKDPLVIADEEKHINWNLKEYDFISTNDEAPESVHPSLWRKAQLNMNNGLYKVTDRVYQVRGFDLSNMTIIEGETGLIIIDTLISTETAAAALDLYFDYRPKKPIVCIMYTHSHVDHYGGAAGLVDKADILSGKIEVVAPEDFTFEAVVENVFAGNAMIRRSEYMYGAGLSRGVKGQVDAGLGKNTSKGTISLIEPTDIITKDHETRIIDGVKMEFLMVPHTEAPTEFVIYFPDFKMLNIAEIAVHTMHNILTLRGAQIRDSYKWWKDLDKVIAAFEDRYEICIGQHHWPTWGNAEISDFLKHQRDLYKYIHDQTLHFINKGYTATEIAESVKLPQGLEEKWYLRGHYGTLNHNIKAVYQFYIGWYSGHPSDLYPLPPEDVAKKYVEAMGGIERVMTIATTAFNDGDYRWGAELLKHAVFFDETNQEAKELLADTFEQLGYQSESGPWRNVFLTGAAELRGAKPQTITKGVNEDVLAGMPFDLLLDFLGIRLNSERASGKKLSMTWKLEDVSEEYSIEVENSVLVYRKGKTDKKVDLTLTTTREICNQLFSGSGNFKQFLESGKITCIGDMSILTEFISLLDNFDPVFNIVTP</sequence>
<evidence type="ECO:0000256" key="5">
    <source>
        <dbReference type="ARBA" id="ARBA00033751"/>
    </source>
</evidence>
<dbReference type="Proteomes" id="UP000095256">
    <property type="component" value="Unassembled WGS sequence"/>
</dbReference>
<dbReference type="InterPro" id="IPR001279">
    <property type="entry name" value="Metallo-B-lactamas"/>
</dbReference>
<dbReference type="PANTHER" id="PTHR43223">
    <property type="entry name" value="ALKYL/ARYL-SULFATASE"/>
    <property type="match status" value="1"/>
</dbReference>
<keyword evidence="2" id="KW-0479">Metal-binding</keyword>
<dbReference type="CDD" id="cd07710">
    <property type="entry name" value="arylsulfatase_Sdsa1-like_MBL-fold"/>
    <property type="match status" value="1"/>
</dbReference>
<evidence type="ECO:0000313" key="10">
    <source>
        <dbReference type="EMBL" id="OEH80891.1"/>
    </source>
</evidence>
<dbReference type="InterPro" id="IPR052195">
    <property type="entry name" value="Bact_Alkyl/Aryl-Sulfatase"/>
</dbReference>
<keyword evidence="4" id="KW-0862">Zinc</keyword>
<evidence type="ECO:0000256" key="2">
    <source>
        <dbReference type="ARBA" id="ARBA00022723"/>
    </source>
</evidence>
<dbReference type="InterPro" id="IPR038536">
    <property type="entry name" value="Alkyl/aryl-sulf_dimr_sf"/>
</dbReference>
<evidence type="ECO:0000313" key="11">
    <source>
        <dbReference type="Proteomes" id="UP000095256"/>
    </source>
</evidence>
<evidence type="ECO:0000256" key="1">
    <source>
        <dbReference type="ARBA" id="ARBA00001947"/>
    </source>
</evidence>
<dbReference type="RefSeq" id="WP_069700178.1">
    <property type="nucleotide sequence ID" value="NZ_JAGGMA010000006.1"/>
</dbReference>
<evidence type="ECO:0000256" key="4">
    <source>
        <dbReference type="ARBA" id="ARBA00022833"/>
    </source>
</evidence>
<dbReference type="FunFam" id="3.60.15.30:FF:000001">
    <property type="entry name" value="Alkyl/aryl-sulfatase BDS1"/>
    <property type="match status" value="1"/>
</dbReference>
<dbReference type="Gene3D" id="1.25.40.880">
    <property type="entry name" value="Alkyl sulfatase, dimerisation domain"/>
    <property type="match status" value="1"/>
</dbReference>
<reference evidence="10 11" key="1">
    <citation type="submission" date="2016-09" db="EMBL/GenBank/DDBJ databases">
        <authorList>
            <person name="Capua I."/>
            <person name="De Benedictis P."/>
            <person name="Joannis T."/>
            <person name="Lombin L.H."/>
            <person name="Cattoli G."/>
        </authorList>
    </citation>
    <scope>NUCLEOTIDE SEQUENCE [LARGE SCALE GENOMIC DNA]</scope>
    <source>
        <strain evidence="10 11">LMG 25899</strain>
    </source>
</reference>
<dbReference type="EC" id="3.1.6.21" evidence="6"/>
<dbReference type="GO" id="GO:0046872">
    <property type="term" value="F:metal ion binding"/>
    <property type="evidence" value="ECO:0007669"/>
    <property type="project" value="UniProtKB-KW"/>
</dbReference>
<dbReference type="InterPro" id="IPR036527">
    <property type="entry name" value="SCP2_sterol-bd_dom_sf"/>
</dbReference>
<dbReference type="InterPro" id="IPR036866">
    <property type="entry name" value="RibonucZ/Hydroxyglut_hydro"/>
</dbReference>
<comment type="similarity">
    <text evidence="5">Belongs to the metallo-beta-lactamase superfamily. Type III sulfatase family.</text>
</comment>
<dbReference type="Gene3D" id="3.60.15.30">
    <property type="entry name" value="Metallo-beta-lactamase domain"/>
    <property type="match status" value="1"/>
</dbReference>
<dbReference type="Gene3D" id="3.30.1050.10">
    <property type="entry name" value="SCP2 sterol-binding domain"/>
    <property type="match status" value="1"/>
</dbReference>
<organism evidence="10 11">
    <name type="scientific">Enterococcus rivorum</name>
    <dbReference type="NCBI Taxonomy" id="762845"/>
    <lineage>
        <taxon>Bacteria</taxon>
        <taxon>Bacillati</taxon>
        <taxon>Bacillota</taxon>
        <taxon>Bacilli</taxon>
        <taxon>Lactobacillales</taxon>
        <taxon>Enterococcaceae</taxon>
        <taxon>Enterococcus</taxon>
    </lineage>
</organism>
<evidence type="ECO:0000256" key="7">
    <source>
        <dbReference type="ARBA" id="ARBA00068034"/>
    </source>
</evidence>
<dbReference type="GO" id="GO:0018909">
    <property type="term" value="P:dodecyl sulfate metabolic process"/>
    <property type="evidence" value="ECO:0007669"/>
    <property type="project" value="InterPro"/>
</dbReference>
<dbReference type="AlphaFoldDB" id="A0A1E5KSP7"/>
<dbReference type="SUPFAM" id="SSF56281">
    <property type="entry name" value="Metallo-hydrolase/oxidoreductase"/>
    <property type="match status" value="1"/>
</dbReference>
<evidence type="ECO:0000256" key="3">
    <source>
        <dbReference type="ARBA" id="ARBA00022801"/>
    </source>
</evidence>
<dbReference type="EMBL" id="MIEK01000078">
    <property type="protein sequence ID" value="OEH80891.1"/>
    <property type="molecule type" value="Genomic_DNA"/>
</dbReference>
<keyword evidence="3" id="KW-0378">Hydrolase</keyword>
<protein>
    <recommendedName>
        <fullName evidence="7">Linear primary-alkylsulfatase</fullName>
        <ecNumber evidence="6">3.1.6.21</ecNumber>
    </recommendedName>
    <alternativeName>
        <fullName evidence="8">Type III linear primary-alkylsulfatase</fullName>
    </alternativeName>
</protein>
<dbReference type="PANTHER" id="PTHR43223:SF1">
    <property type="entry name" value="ALKYL_ARYL-SULFATASE BDS1"/>
    <property type="match status" value="1"/>
</dbReference>
<gene>
    <name evidence="10" type="ORF">BCR26_06575</name>
</gene>
<evidence type="ECO:0000256" key="6">
    <source>
        <dbReference type="ARBA" id="ARBA00066568"/>
    </source>
</evidence>
<keyword evidence="11" id="KW-1185">Reference proteome</keyword>
<dbReference type="InterPro" id="IPR029228">
    <property type="entry name" value="Alkyl_sulf_dimr"/>
</dbReference>